<name>A0A419W2I7_9BACT</name>
<gene>
    <name evidence="4" type="ORF">BC643_0014</name>
</gene>
<evidence type="ECO:0000256" key="1">
    <source>
        <dbReference type="SAM" id="Phobius"/>
    </source>
</evidence>
<protein>
    <submittedName>
        <fullName evidence="4">FecR family protein</fullName>
    </submittedName>
</protein>
<keyword evidence="1" id="KW-0812">Transmembrane</keyword>
<dbReference type="FunFam" id="2.60.120.1440:FF:000001">
    <property type="entry name" value="Putative anti-sigma factor"/>
    <property type="match status" value="1"/>
</dbReference>
<reference evidence="4 5" key="1">
    <citation type="submission" date="2018-09" db="EMBL/GenBank/DDBJ databases">
        <title>Genomic Encyclopedia of Archaeal and Bacterial Type Strains, Phase II (KMG-II): from individual species to whole genera.</title>
        <authorList>
            <person name="Goeker M."/>
        </authorList>
    </citation>
    <scope>NUCLEOTIDE SEQUENCE [LARGE SCALE GENOMIC DNA]</scope>
    <source>
        <strain evidence="4 5">DSM 27148</strain>
    </source>
</reference>
<dbReference type="GO" id="GO:0016989">
    <property type="term" value="F:sigma factor antagonist activity"/>
    <property type="evidence" value="ECO:0007669"/>
    <property type="project" value="TreeGrafter"/>
</dbReference>
<dbReference type="RefSeq" id="WP_120271144.1">
    <property type="nucleotide sequence ID" value="NZ_RAPN01000001.1"/>
</dbReference>
<keyword evidence="5" id="KW-1185">Reference proteome</keyword>
<dbReference type="EMBL" id="RAPN01000001">
    <property type="protein sequence ID" value="RKD89683.1"/>
    <property type="molecule type" value="Genomic_DNA"/>
</dbReference>
<keyword evidence="1" id="KW-0472">Membrane</keyword>
<dbReference type="Pfam" id="PF04773">
    <property type="entry name" value="FecR"/>
    <property type="match status" value="1"/>
</dbReference>
<accession>A0A419W2I7</accession>
<organism evidence="4 5">
    <name type="scientific">Mangrovibacterium diazotrophicum</name>
    <dbReference type="NCBI Taxonomy" id="1261403"/>
    <lineage>
        <taxon>Bacteria</taxon>
        <taxon>Pseudomonadati</taxon>
        <taxon>Bacteroidota</taxon>
        <taxon>Bacteroidia</taxon>
        <taxon>Marinilabiliales</taxon>
        <taxon>Prolixibacteraceae</taxon>
        <taxon>Mangrovibacterium</taxon>
    </lineage>
</organism>
<dbReference type="Gene3D" id="3.55.50.30">
    <property type="match status" value="1"/>
</dbReference>
<feature type="transmembrane region" description="Helical" evidence="1">
    <location>
        <begin position="94"/>
        <end position="113"/>
    </location>
</feature>
<dbReference type="PANTHER" id="PTHR30273:SF2">
    <property type="entry name" value="PROTEIN FECR"/>
    <property type="match status" value="1"/>
</dbReference>
<dbReference type="AlphaFoldDB" id="A0A419W2I7"/>
<comment type="caution">
    <text evidence="4">The sequence shown here is derived from an EMBL/GenBank/DDBJ whole genome shotgun (WGS) entry which is preliminary data.</text>
</comment>
<proteinExistence type="predicted"/>
<dbReference type="InterPro" id="IPR006860">
    <property type="entry name" value="FecR"/>
</dbReference>
<keyword evidence="1" id="KW-1133">Transmembrane helix</keyword>
<evidence type="ECO:0000259" key="3">
    <source>
        <dbReference type="Pfam" id="PF16344"/>
    </source>
</evidence>
<evidence type="ECO:0000313" key="5">
    <source>
        <dbReference type="Proteomes" id="UP000283387"/>
    </source>
</evidence>
<dbReference type="InterPro" id="IPR012373">
    <property type="entry name" value="Ferrdict_sens_TM"/>
</dbReference>
<dbReference type="Pfam" id="PF16344">
    <property type="entry name" value="FecR_C"/>
    <property type="match status" value="1"/>
</dbReference>
<dbReference type="Proteomes" id="UP000283387">
    <property type="component" value="Unassembled WGS sequence"/>
</dbReference>
<feature type="domain" description="FecR protein" evidence="2">
    <location>
        <begin position="189"/>
        <end position="277"/>
    </location>
</feature>
<sequence length="397" mass="45892">MRKVEEDILNNPLFFKWVYHPNEETEHWWKEYIQKHPEFESELEQVKKQLLKIQYEQEVMGEREKKALARKIMEQTINRHRTARILRLKSLTKYAAISFLFFCLGGTLVYFFLEQEKPYQILANSEDYINIKGPSLILDNKEIVALEDEESNINYLDKGKVIVNGKSVLKKDSLTKSGNELNQLLIPYGNRSKIVLSDSTVIWLNAGSRLIYPTTFKGEKREVFLFGEAFFQVSKDKEHPFIISTNDLSIKVLGTQFNVSAYPEDQVVQTVLTEGRVSIKKNKAGLFEKEVVLNPGQMASFNKESSETKVVDVDPVYYVIWKDGTLKFTNEDLSRVIKKLERFYNVSFSFRNALDGSIQISGKLDLNGNLDEVVKYVEKAADVKITSIKGTTRYYIN</sequence>
<evidence type="ECO:0000313" key="4">
    <source>
        <dbReference type="EMBL" id="RKD89683.1"/>
    </source>
</evidence>
<evidence type="ECO:0000259" key="2">
    <source>
        <dbReference type="Pfam" id="PF04773"/>
    </source>
</evidence>
<feature type="domain" description="Protein FecR C-terminal" evidence="3">
    <location>
        <begin position="326"/>
        <end position="392"/>
    </location>
</feature>
<dbReference type="Gene3D" id="2.60.120.1440">
    <property type="match status" value="1"/>
</dbReference>
<dbReference type="InterPro" id="IPR032508">
    <property type="entry name" value="FecR_C"/>
</dbReference>
<dbReference type="PANTHER" id="PTHR30273">
    <property type="entry name" value="PERIPLASMIC SIGNAL SENSOR AND SIGMA FACTOR ACTIVATOR FECR-RELATED"/>
    <property type="match status" value="1"/>
</dbReference>
<dbReference type="OrthoDB" id="1123467at2"/>